<evidence type="ECO:0000259" key="5">
    <source>
        <dbReference type="Pfam" id="PF03107"/>
    </source>
</evidence>
<dbReference type="SUPFAM" id="SSF57889">
    <property type="entry name" value="Cysteine-rich domain"/>
    <property type="match status" value="1"/>
</dbReference>
<keyword evidence="7" id="KW-1185">Reference proteome</keyword>
<dbReference type="EMBL" id="CAWUPB010000027">
    <property type="protein sequence ID" value="CAK7322694.1"/>
    <property type="molecule type" value="Genomic_DNA"/>
</dbReference>
<evidence type="ECO:0000256" key="3">
    <source>
        <dbReference type="ARBA" id="ARBA00022771"/>
    </source>
</evidence>
<keyword evidence="2" id="KW-0677">Repeat</keyword>
<dbReference type="Proteomes" id="UP001314170">
    <property type="component" value="Unassembled WGS sequence"/>
</dbReference>
<keyword evidence="4" id="KW-0862">Zinc</keyword>
<keyword evidence="1" id="KW-0479">Metal-binding</keyword>
<evidence type="ECO:0000256" key="2">
    <source>
        <dbReference type="ARBA" id="ARBA00022737"/>
    </source>
</evidence>
<comment type="caution">
    <text evidence="6">The sequence shown here is derived from an EMBL/GenBank/DDBJ whole genome shotgun (WGS) entry which is preliminary data.</text>
</comment>
<dbReference type="Pfam" id="PF03107">
    <property type="entry name" value="C1_2"/>
    <property type="match status" value="1"/>
</dbReference>
<dbReference type="PANTHER" id="PTHR37807">
    <property type="entry name" value="OS07G0160300 PROTEIN"/>
    <property type="match status" value="1"/>
</dbReference>
<feature type="domain" description="DC1" evidence="5">
    <location>
        <begin position="167"/>
        <end position="212"/>
    </location>
</feature>
<dbReference type="InterPro" id="IPR043145">
    <property type="entry name" value="Znf_ZZ_sf"/>
</dbReference>
<keyword evidence="3" id="KW-0863">Zinc-finger</keyword>
<evidence type="ECO:0000256" key="1">
    <source>
        <dbReference type="ARBA" id="ARBA00022723"/>
    </source>
</evidence>
<dbReference type="InterPro" id="IPR046349">
    <property type="entry name" value="C1-like_sf"/>
</dbReference>
<name>A0AAV1QPN5_9ROSI</name>
<protein>
    <recommendedName>
        <fullName evidence="5">DC1 domain-containing protein</fullName>
    </recommendedName>
</protein>
<dbReference type="Gene3D" id="3.30.60.90">
    <property type="match status" value="1"/>
</dbReference>
<evidence type="ECO:0000256" key="4">
    <source>
        <dbReference type="ARBA" id="ARBA00022833"/>
    </source>
</evidence>
<organism evidence="6 7">
    <name type="scientific">Dovyalis caffra</name>
    <dbReference type="NCBI Taxonomy" id="77055"/>
    <lineage>
        <taxon>Eukaryota</taxon>
        <taxon>Viridiplantae</taxon>
        <taxon>Streptophyta</taxon>
        <taxon>Embryophyta</taxon>
        <taxon>Tracheophyta</taxon>
        <taxon>Spermatophyta</taxon>
        <taxon>Magnoliopsida</taxon>
        <taxon>eudicotyledons</taxon>
        <taxon>Gunneridae</taxon>
        <taxon>Pentapetalae</taxon>
        <taxon>rosids</taxon>
        <taxon>fabids</taxon>
        <taxon>Malpighiales</taxon>
        <taxon>Salicaceae</taxon>
        <taxon>Flacourtieae</taxon>
        <taxon>Dovyalis</taxon>
    </lineage>
</organism>
<accession>A0AAV1QPN5</accession>
<gene>
    <name evidence="6" type="ORF">DCAF_LOCUS305</name>
</gene>
<proteinExistence type="predicted"/>
<dbReference type="GO" id="GO:0008270">
    <property type="term" value="F:zinc ion binding"/>
    <property type="evidence" value="ECO:0007669"/>
    <property type="project" value="UniProtKB-KW"/>
</dbReference>
<sequence length="229" mass="25847">MAYSSGSKQGLFVNMMISYRPSKNLFHLLHIKDSPRDSNIESIFDIVSQISSTRINLNLGVVINMRLSRPAHYDRLEKLANSIGASMIIIHGKIGKDQGGYDVEVGHAPTIGVDATKPFLVEELARIVLQAARTNESIDYVEPKGDVLAPPLSDRNKSDERDLGDMHVHEFEFCLEPKKEKLRCTKCEELIISGPIYHCVECDDFILHKDCAESPIVEKLLETDRHQFR</sequence>
<reference evidence="6 7" key="1">
    <citation type="submission" date="2024-01" db="EMBL/GenBank/DDBJ databases">
        <authorList>
            <person name="Waweru B."/>
        </authorList>
    </citation>
    <scope>NUCLEOTIDE SEQUENCE [LARGE SCALE GENOMIC DNA]</scope>
</reference>
<dbReference type="AlphaFoldDB" id="A0AAV1QPN5"/>
<evidence type="ECO:0000313" key="7">
    <source>
        <dbReference type="Proteomes" id="UP001314170"/>
    </source>
</evidence>
<dbReference type="PANTHER" id="PTHR37807:SF4">
    <property type="entry name" value="DC1 DOMAIN-CONTAINING PROTEIN"/>
    <property type="match status" value="1"/>
</dbReference>
<dbReference type="InterPro" id="IPR004146">
    <property type="entry name" value="DC1"/>
</dbReference>
<evidence type="ECO:0000313" key="6">
    <source>
        <dbReference type="EMBL" id="CAK7322694.1"/>
    </source>
</evidence>